<gene>
    <name evidence="2" type="ORF">K239x_24900</name>
</gene>
<protein>
    <recommendedName>
        <fullName evidence="4">Lipoprotein</fullName>
    </recommendedName>
</protein>
<reference evidence="2 3" key="1">
    <citation type="submission" date="2019-02" db="EMBL/GenBank/DDBJ databases">
        <title>Deep-cultivation of Planctomycetes and their phenomic and genomic characterization uncovers novel biology.</title>
        <authorList>
            <person name="Wiegand S."/>
            <person name="Jogler M."/>
            <person name="Boedeker C."/>
            <person name="Pinto D."/>
            <person name="Vollmers J."/>
            <person name="Rivas-Marin E."/>
            <person name="Kohn T."/>
            <person name="Peeters S.H."/>
            <person name="Heuer A."/>
            <person name="Rast P."/>
            <person name="Oberbeckmann S."/>
            <person name="Bunk B."/>
            <person name="Jeske O."/>
            <person name="Meyerdierks A."/>
            <person name="Storesund J.E."/>
            <person name="Kallscheuer N."/>
            <person name="Luecker S."/>
            <person name="Lage O.M."/>
            <person name="Pohl T."/>
            <person name="Merkel B.J."/>
            <person name="Hornburger P."/>
            <person name="Mueller R.-W."/>
            <person name="Bruemmer F."/>
            <person name="Labrenz M."/>
            <person name="Spormann A.M."/>
            <person name="Op den Camp H."/>
            <person name="Overmann J."/>
            <person name="Amann R."/>
            <person name="Jetten M.S.M."/>
            <person name="Mascher T."/>
            <person name="Medema M.H."/>
            <person name="Devos D.P."/>
            <person name="Kaster A.-K."/>
            <person name="Ovreas L."/>
            <person name="Rohde M."/>
            <person name="Galperin M.Y."/>
            <person name="Jogler C."/>
        </authorList>
    </citation>
    <scope>NUCLEOTIDE SEQUENCE [LARGE SCALE GENOMIC DNA]</scope>
    <source>
        <strain evidence="2 3">K23_9</strain>
    </source>
</reference>
<keyword evidence="1" id="KW-0732">Signal</keyword>
<feature type="signal peptide" evidence="1">
    <location>
        <begin position="1"/>
        <end position="25"/>
    </location>
</feature>
<sequence precursor="true">MCRLSLPIGLLSICLFFAGCGSKDADEWTVVEVLPGGSYEETSEDGEVFGHVTDGLKCVSGGKAIYLHVEDFCFPAGIWLDDRFKFSCPLDDVPHDKDVYYATDEHVVKITP</sequence>
<evidence type="ECO:0000313" key="3">
    <source>
        <dbReference type="Proteomes" id="UP000319817"/>
    </source>
</evidence>
<dbReference type="AlphaFoldDB" id="A0A517NTT4"/>
<proteinExistence type="predicted"/>
<dbReference type="RefSeq" id="WP_145418161.1">
    <property type="nucleotide sequence ID" value="NZ_CP036526.1"/>
</dbReference>
<evidence type="ECO:0008006" key="4">
    <source>
        <dbReference type="Google" id="ProtNLM"/>
    </source>
</evidence>
<dbReference type="Proteomes" id="UP000319817">
    <property type="component" value="Chromosome"/>
</dbReference>
<dbReference type="EMBL" id="CP036526">
    <property type="protein sequence ID" value="QDT10533.1"/>
    <property type="molecule type" value="Genomic_DNA"/>
</dbReference>
<organism evidence="2 3">
    <name type="scientific">Stieleria marina</name>
    <dbReference type="NCBI Taxonomy" id="1930275"/>
    <lineage>
        <taxon>Bacteria</taxon>
        <taxon>Pseudomonadati</taxon>
        <taxon>Planctomycetota</taxon>
        <taxon>Planctomycetia</taxon>
        <taxon>Pirellulales</taxon>
        <taxon>Pirellulaceae</taxon>
        <taxon>Stieleria</taxon>
    </lineage>
</organism>
<evidence type="ECO:0000256" key="1">
    <source>
        <dbReference type="SAM" id="SignalP"/>
    </source>
</evidence>
<name>A0A517NTT4_9BACT</name>
<feature type="chain" id="PRO_5022035040" description="Lipoprotein" evidence="1">
    <location>
        <begin position="26"/>
        <end position="112"/>
    </location>
</feature>
<keyword evidence="3" id="KW-1185">Reference proteome</keyword>
<dbReference type="PROSITE" id="PS51257">
    <property type="entry name" value="PROKAR_LIPOPROTEIN"/>
    <property type="match status" value="1"/>
</dbReference>
<accession>A0A517NTT4</accession>
<evidence type="ECO:0000313" key="2">
    <source>
        <dbReference type="EMBL" id="QDT10533.1"/>
    </source>
</evidence>